<dbReference type="PROSITE" id="PS50004">
    <property type="entry name" value="C2"/>
    <property type="match status" value="1"/>
</dbReference>
<name>A0A061S292_9CHLO</name>
<dbReference type="CDD" id="cd00030">
    <property type="entry name" value="C2"/>
    <property type="match status" value="1"/>
</dbReference>
<accession>A0A061S292</accession>
<dbReference type="SMART" id="SM00239">
    <property type="entry name" value="C2"/>
    <property type="match status" value="1"/>
</dbReference>
<organism evidence="3">
    <name type="scientific">Tetraselmis sp. GSL018</name>
    <dbReference type="NCBI Taxonomy" id="582737"/>
    <lineage>
        <taxon>Eukaryota</taxon>
        <taxon>Viridiplantae</taxon>
        <taxon>Chlorophyta</taxon>
        <taxon>core chlorophytes</taxon>
        <taxon>Chlorodendrophyceae</taxon>
        <taxon>Chlorodendrales</taxon>
        <taxon>Chlorodendraceae</taxon>
        <taxon>Tetraselmis</taxon>
    </lineage>
</organism>
<dbReference type="EMBL" id="GBEZ01007069">
    <property type="protein sequence ID" value="JAC78363.1"/>
    <property type="molecule type" value="Transcribed_RNA"/>
</dbReference>
<dbReference type="InterPro" id="IPR000008">
    <property type="entry name" value="C2_dom"/>
</dbReference>
<protein>
    <submittedName>
        <fullName evidence="3">C2 domain-containing</fullName>
    </submittedName>
</protein>
<dbReference type="Gene3D" id="2.60.40.150">
    <property type="entry name" value="C2 domain"/>
    <property type="match status" value="1"/>
</dbReference>
<feature type="region of interest" description="Disordered" evidence="1">
    <location>
        <begin position="361"/>
        <end position="383"/>
    </location>
</feature>
<proteinExistence type="predicted"/>
<dbReference type="AlphaFoldDB" id="A0A061S292"/>
<evidence type="ECO:0000313" key="3">
    <source>
        <dbReference type="EMBL" id="JAC78363.1"/>
    </source>
</evidence>
<dbReference type="SUPFAM" id="SSF49562">
    <property type="entry name" value="C2 domain (Calcium/lipid-binding domain, CaLB)"/>
    <property type="match status" value="1"/>
</dbReference>
<reference evidence="3" key="1">
    <citation type="submission" date="2014-05" db="EMBL/GenBank/DDBJ databases">
        <title>The transcriptome of the halophilic microalga Tetraselmis sp. GSL018 isolated from the Great Salt Lake, Utah.</title>
        <authorList>
            <person name="Jinkerson R.E."/>
            <person name="D'Adamo S."/>
            <person name="Posewitz M.C."/>
        </authorList>
    </citation>
    <scope>NUCLEOTIDE SEQUENCE</scope>
    <source>
        <strain evidence="3">GSL018</strain>
    </source>
</reference>
<sequence>MSEVKIVLSRATNLTSKNLIDGSSDPYCCFSLLSSGNQEVVWQAVSKACHRTLCPYWSEQFVVPFINATDVLKVEVRDKKFWTALLPGTDAYHFIGATHIPLQSLTANPRFYTLKDYRGVDAGQIEIYKVTCEVPNSRGHKYRKYYNRAVGLLQGALASSYVTCEFEMFGVEELFGDRRQSWNRDYRSAQLIYSDSLHSAAARSAIAAQHSVMYNNIPSPETGYITSKGDLMELLSYGRRNGKPRAYTYVLVERERRLSPHKGRQFLFRFSETGIQMAKDYFSKHAMHANASPEVVYAGEFHVLPDGGRHVLYLDNNSGTFAPDKEMLPVLEKLFVWNFPGLNVRAVSYDSDELRHVLSSLQPSRGSHDGAACPPQLLPNPVV</sequence>
<dbReference type="InterPro" id="IPR035892">
    <property type="entry name" value="C2_domain_sf"/>
</dbReference>
<evidence type="ECO:0000256" key="1">
    <source>
        <dbReference type="SAM" id="MobiDB-lite"/>
    </source>
</evidence>
<dbReference type="Pfam" id="PF00168">
    <property type="entry name" value="C2"/>
    <property type="match status" value="1"/>
</dbReference>
<feature type="domain" description="C2" evidence="2">
    <location>
        <begin position="1"/>
        <end position="116"/>
    </location>
</feature>
<gene>
    <name evidence="3" type="ORF">TSPGSL018_15315</name>
</gene>
<evidence type="ECO:0000259" key="2">
    <source>
        <dbReference type="PROSITE" id="PS50004"/>
    </source>
</evidence>